<gene>
    <name evidence="2" type="ORF">RF55_26689</name>
</gene>
<dbReference type="Proteomes" id="UP000036403">
    <property type="component" value="Unassembled WGS sequence"/>
</dbReference>
<organism evidence="2 3">
    <name type="scientific">Lasius niger</name>
    <name type="common">Black garden ant</name>
    <dbReference type="NCBI Taxonomy" id="67767"/>
    <lineage>
        <taxon>Eukaryota</taxon>
        <taxon>Metazoa</taxon>
        <taxon>Ecdysozoa</taxon>
        <taxon>Arthropoda</taxon>
        <taxon>Hexapoda</taxon>
        <taxon>Insecta</taxon>
        <taxon>Pterygota</taxon>
        <taxon>Neoptera</taxon>
        <taxon>Endopterygota</taxon>
        <taxon>Hymenoptera</taxon>
        <taxon>Apocrita</taxon>
        <taxon>Aculeata</taxon>
        <taxon>Formicoidea</taxon>
        <taxon>Formicidae</taxon>
        <taxon>Formicinae</taxon>
        <taxon>Lasius</taxon>
        <taxon>Lasius</taxon>
    </lineage>
</organism>
<feature type="region of interest" description="Disordered" evidence="1">
    <location>
        <begin position="1"/>
        <end position="28"/>
    </location>
</feature>
<name>A0A0J7JSQ0_LASNI</name>
<dbReference type="PaxDb" id="67767-A0A0J7JSQ0"/>
<dbReference type="STRING" id="67767.A0A0J7JSQ0"/>
<accession>A0A0J7JSQ0</accession>
<proteinExistence type="predicted"/>
<dbReference type="EMBL" id="LBMM01036740">
    <property type="protein sequence ID" value="KMQ81328.1"/>
    <property type="molecule type" value="Genomic_DNA"/>
</dbReference>
<sequence>MCNNDESENSLTLISPNEPSMSFDGATPVAEKPDIEDVFSFDDDASGSCSDKQINIFIEADVISIDSKNSEEALDYTNLRSPEKSALSYIIFGHSRISNTSLEETAGSPAEAPIPIPSTFKRTFELTPIDCEVRSKKV</sequence>
<comment type="caution">
    <text evidence="2">The sequence shown here is derived from an EMBL/GenBank/DDBJ whole genome shotgun (WGS) entry which is preliminary data.</text>
</comment>
<protein>
    <submittedName>
        <fullName evidence="2">Wd repeat-containing protein 81-like protein</fullName>
    </submittedName>
</protein>
<feature type="compositionally biased region" description="Polar residues" evidence="1">
    <location>
        <begin position="9"/>
        <end position="20"/>
    </location>
</feature>
<keyword evidence="3" id="KW-1185">Reference proteome</keyword>
<evidence type="ECO:0000313" key="3">
    <source>
        <dbReference type="Proteomes" id="UP000036403"/>
    </source>
</evidence>
<evidence type="ECO:0000313" key="2">
    <source>
        <dbReference type="EMBL" id="KMQ81328.1"/>
    </source>
</evidence>
<dbReference type="AlphaFoldDB" id="A0A0J7JSQ0"/>
<evidence type="ECO:0000256" key="1">
    <source>
        <dbReference type="SAM" id="MobiDB-lite"/>
    </source>
</evidence>
<reference evidence="2 3" key="1">
    <citation type="submission" date="2015-04" db="EMBL/GenBank/DDBJ databases">
        <title>Lasius niger genome sequencing.</title>
        <authorList>
            <person name="Konorov E.A."/>
            <person name="Nikitin M.A."/>
            <person name="Kirill M.V."/>
            <person name="Chang P."/>
        </authorList>
    </citation>
    <scope>NUCLEOTIDE SEQUENCE [LARGE SCALE GENOMIC DNA]</scope>
    <source>
        <tissue evidence="2">Whole</tissue>
    </source>
</reference>